<sequence length="47" mass="4741">FVAGKGGKGKCECYGGGETYGGKFGFDCYSGCYSNGEEDVTVGSLGV</sequence>
<name>A0A699Y2E0_TANCI</name>
<evidence type="ECO:0000313" key="1">
    <source>
        <dbReference type="EMBL" id="GFD63798.1"/>
    </source>
</evidence>
<dbReference type="EMBL" id="BKCJ011997085">
    <property type="protein sequence ID" value="GFD63798.1"/>
    <property type="molecule type" value="Genomic_DNA"/>
</dbReference>
<proteinExistence type="predicted"/>
<reference evidence="1" key="1">
    <citation type="journal article" date="2019" name="Sci. Rep.">
        <title>Draft genome of Tanacetum cinerariifolium, the natural source of mosquito coil.</title>
        <authorList>
            <person name="Yamashiro T."/>
            <person name="Shiraishi A."/>
            <person name="Satake H."/>
            <person name="Nakayama K."/>
        </authorList>
    </citation>
    <scope>NUCLEOTIDE SEQUENCE</scope>
</reference>
<accession>A0A699Y2E0</accession>
<gene>
    <name evidence="1" type="ORF">Tci_935767</name>
</gene>
<protein>
    <submittedName>
        <fullName evidence="1">Uncharacterized protein</fullName>
    </submittedName>
</protein>
<organism evidence="1">
    <name type="scientific">Tanacetum cinerariifolium</name>
    <name type="common">Dalmatian daisy</name>
    <name type="synonym">Chrysanthemum cinerariifolium</name>
    <dbReference type="NCBI Taxonomy" id="118510"/>
    <lineage>
        <taxon>Eukaryota</taxon>
        <taxon>Viridiplantae</taxon>
        <taxon>Streptophyta</taxon>
        <taxon>Embryophyta</taxon>
        <taxon>Tracheophyta</taxon>
        <taxon>Spermatophyta</taxon>
        <taxon>Magnoliopsida</taxon>
        <taxon>eudicotyledons</taxon>
        <taxon>Gunneridae</taxon>
        <taxon>Pentapetalae</taxon>
        <taxon>asterids</taxon>
        <taxon>campanulids</taxon>
        <taxon>Asterales</taxon>
        <taxon>Asteraceae</taxon>
        <taxon>Asteroideae</taxon>
        <taxon>Anthemideae</taxon>
        <taxon>Anthemidinae</taxon>
        <taxon>Tanacetum</taxon>
    </lineage>
</organism>
<dbReference type="AlphaFoldDB" id="A0A699Y2E0"/>
<feature type="non-terminal residue" evidence="1">
    <location>
        <position position="1"/>
    </location>
</feature>
<comment type="caution">
    <text evidence="1">The sequence shown here is derived from an EMBL/GenBank/DDBJ whole genome shotgun (WGS) entry which is preliminary data.</text>
</comment>